<keyword evidence="3" id="KW-1185">Reference proteome</keyword>
<evidence type="ECO:0000313" key="2">
    <source>
        <dbReference type="EMBL" id="KAH0880207.1"/>
    </source>
</evidence>
<accession>A0ABQ7ZJD9</accession>
<name>A0ABQ7ZJD9_BRANA</name>
<protein>
    <recommendedName>
        <fullName evidence="4">Thionin-like protein</fullName>
    </recommendedName>
</protein>
<sequence length="228" mass="25005">MESKRMTIMFITMMIVIGNFVVYTEAQAQANPFRSCFPGCIVSCAIEKRFPTGLMCPFTCLMTCLLPPTSNISSPPLQMILANKKIDHNDYFCKLGCATHHCLVLSSPQNSIVMVMGNFVVQTQAQDTLSFRTCYPSCIDGCAVQKQLPKLLLCPFTCLLTCLSPPTSNIPSPPSQMFLARGIDHIDYFCKLGCATNHCASLSSLKNPNVDKVADCVDSCSDKCSNKN</sequence>
<reference evidence="2 3" key="1">
    <citation type="submission" date="2021-05" db="EMBL/GenBank/DDBJ databases">
        <title>Genome Assembly of Synthetic Allotetraploid Brassica napus Reveals Homoeologous Exchanges between Subgenomes.</title>
        <authorList>
            <person name="Davis J.T."/>
        </authorList>
    </citation>
    <scope>NUCLEOTIDE SEQUENCE [LARGE SCALE GENOMIC DNA]</scope>
    <source>
        <strain evidence="3">cv. Da-Ae</strain>
        <tissue evidence="2">Seedling</tissue>
    </source>
</reference>
<feature type="chain" id="PRO_5046188057" description="Thionin-like protein" evidence="1">
    <location>
        <begin position="27"/>
        <end position="228"/>
    </location>
</feature>
<comment type="caution">
    <text evidence="2">The sequence shown here is derived from an EMBL/GenBank/DDBJ whole genome shotgun (WGS) entry which is preliminary data.</text>
</comment>
<dbReference type="PANTHER" id="PTHR36312">
    <property type="entry name" value="THIONIN-LIKE PROTEIN 1"/>
    <property type="match status" value="1"/>
</dbReference>
<feature type="signal peptide" evidence="1">
    <location>
        <begin position="1"/>
        <end position="26"/>
    </location>
</feature>
<proteinExistence type="predicted"/>
<dbReference type="EMBL" id="JAGKQM010000015">
    <property type="protein sequence ID" value="KAH0880207.1"/>
    <property type="molecule type" value="Genomic_DNA"/>
</dbReference>
<evidence type="ECO:0000313" key="3">
    <source>
        <dbReference type="Proteomes" id="UP000824890"/>
    </source>
</evidence>
<evidence type="ECO:0008006" key="4">
    <source>
        <dbReference type="Google" id="ProtNLM"/>
    </source>
</evidence>
<evidence type="ECO:0000256" key="1">
    <source>
        <dbReference type="SAM" id="SignalP"/>
    </source>
</evidence>
<keyword evidence="1" id="KW-0732">Signal</keyword>
<organism evidence="2 3">
    <name type="scientific">Brassica napus</name>
    <name type="common">Rape</name>
    <dbReference type="NCBI Taxonomy" id="3708"/>
    <lineage>
        <taxon>Eukaryota</taxon>
        <taxon>Viridiplantae</taxon>
        <taxon>Streptophyta</taxon>
        <taxon>Embryophyta</taxon>
        <taxon>Tracheophyta</taxon>
        <taxon>Spermatophyta</taxon>
        <taxon>Magnoliopsida</taxon>
        <taxon>eudicotyledons</taxon>
        <taxon>Gunneridae</taxon>
        <taxon>Pentapetalae</taxon>
        <taxon>rosids</taxon>
        <taxon>malvids</taxon>
        <taxon>Brassicales</taxon>
        <taxon>Brassicaceae</taxon>
        <taxon>Brassiceae</taxon>
        <taxon>Brassica</taxon>
    </lineage>
</organism>
<dbReference type="InterPro" id="IPR038975">
    <property type="entry name" value="THNL"/>
</dbReference>
<gene>
    <name evidence="2" type="ORF">HID58_067601</name>
</gene>
<dbReference type="PANTHER" id="PTHR36312:SF11">
    <property type="entry name" value="GENOME ASSEMBLY, CHROMOSOME: A05"/>
    <property type="match status" value="1"/>
</dbReference>
<dbReference type="Proteomes" id="UP000824890">
    <property type="component" value="Unassembled WGS sequence"/>
</dbReference>